<feature type="compositionally biased region" description="Polar residues" evidence="1">
    <location>
        <begin position="597"/>
        <end position="608"/>
    </location>
</feature>
<feature type="compositionally biased region" description="Basic residues" evidence="1">
    <location>
        <begin position="142"/>
        <end position="151"/>
    </location>
</feature>
<feature type="compositionally biased region" description="Low complexity" evidence="1">
    <location>
        <begin position="318"/>
        <end position="329"/>
    </location>
</feature>
<name>A0A448ZLQ4_9STRA</name>
<feature type="compositionally biased region" description="Polar residues" evidence="1">
    <location>
        <begin position="13"/>
        <end position="23"/>
    </location>
</feature>
<keyword evidence="3" id="KW-1185">Reference proteome</keyword>
<feature type="region of interest" description="Disordered" evidence="1">
    <location>
        <begin position="305"/>
        <end position="362"/>
    </location>
</feature>
<accession>A0A448ZLQ4</accession>
<evidence type="ECO:0000313" key="2">
    <source>
        <dbReference type="EMBL" id="VEU42954.1"/>
    </source>
</evidence>
<feature type="compositionally biased region" description="Polar residues" evidence="1">
    <location>
        <begin position="307"/>
        <end position="317"/>
    </location>
</feature>
<proteinExistence type="predicted"/>
<reference evidence="2 3" key="1">
    <citation type="submission" date="2019-01" db="EMBL/GenBank/DDBJ databases">
        <authorList>
            <person name="Ferrante I. M."/>
        </authorList>
    </citation>
    <scope>NUCLEOTIDE SEQUENCE [LARGE SCALE GENOMIC DNA]</scope>
    <source>
        <strain evidence="2 3">B856</strain>
    </source>
</reference>
<evidence type="ECO:0000256" key="1">
    <source>
        <dbReference type="SAM" id="MobiDB-lite"/>
    </source>
</evidence>
<feature type="region of interest" description="Disordered" evidence="1">
    <location>
        <begin position="195"/>
        <end position="242"/>
    </location>
</feature>
<dbReference type="Proteomes" id="UP000291116">
    <property type="component" value="Unassembled WGS sequence"/>
</dbReference>
<protein>
    <submittedName>
        <fullName evidence="2">Uncharacterized protein</fullName>
    </submittedName>
</protein>
<feature type="region of interest" description="Disordered" evidence="1">
    <location>
        <begin position="496"/>
        <end position="523"/>
    </location>
</feature>
<feature type="compositionally biased region" description="Gly residues" evidence="1">
    <location>
        <begin position="49"/>
        <end position="64"/>
    </location>
</feature>
<sequence length="644" mass="67964">MDKATSGDALPSAPTTRKATTKGSVPATGASAGGTAVIRNPYARSQRGSRGGSGTAGTGVGGVAGTPTDPPALFHPSDAGARANGTKHDGGDGGGNNGGSQTTALDSKPREPHALATAGIGSALPERVVRGAASSDSEPPRQRKQQQHQKQQRKEPSQDLAFWERLPTQTISLRPAEVLTVNECLRCGNTSGRDNDKDILCRNGKRKQPWHVDPRQNHRGGQNQRDRDSSPLRPPPSSSPARYNIAKLYCDQGRPVRVTGIVESRSFVPLSANVDARGNPCAGASLVVDDETMLVELNLRDPLPQRASESVGTTTKHATAPAGSSSLAAARRRTRRRPWFTGGQRDAKRGTVPVGSTGARTPTTPVLAVLVDPSVVPRLDAATVGSFVTVIGTFFPAGREGQGPLRDGVYKLEARTVHVVSSQATTDMVLYETALKRRRAAMYRRHCAGARGHPSSSAADADATDAARNDPPELLQGCAVRFDSIRGMALAAVGHGHPRRLESPGGVSPAVSPRALAGTAPHQNLGWNEYRRLGDAKATGTTRTLRAPVRYGMDQGVRVPSGPESPRPGASQTSEKAKTPAGQGREKGPDGRVLARASNQGRTWQASKNGDDNKNKNTTTTTSSSSCTSPIRVKREVARSLYRH</sequence>
<dbReference type="EMBL" id="CAACVS010000499">
    <property type="protein sequence ID" value="VEU42954.1"/>
    <property type="molecule type" value="Genomic_DNA"/>
</dbReference>
<feature type="region of interest" description="Disordered" evidence="1">
    <location>
        <begin position="538"/>
        <end position="644"/>
    </location>
</feature>
<gene>
    <name evidence="2" type="ORF">PSNMU_V1.4_AUG-EV-PASAV3_0099530</name>
</gene>
<feature type="compositionally biased region" description="Low complexity" evidence="1">
    <location>
        <begin position="455"/>
        <end position="464"/>
    </location>
</feature>
<feature type="region of interest" description="Disordered" evidence="1">
    <location>
        <begin position="1"/>
        <end position="162"/>
    </location>
</feature>
<evidence type="ECO:0000313" key="3">
    <source>
        <dbReference type="Proteomes" id="UP000291116"/>
    </source>
</evidence>
<feature type="compositionally biased region" description="Low complexity" evidence="1">
    <location>
        <begin position="618"/>
        <end position="629"/>
    </location>
</feature>
<dbReference type="AlphaFoldDB" id="A0A448ZLQ4"/>
<feature type="region of interest" description="Disordered" evidence="1">
    <location>
        <begin position="448"/>
        <end position="471"/>
    </location>
</feature>
<organism evidence="2 3">
    <name type="scientific">Pseudo-nitzschia multistriata</name>
    <dbReference type="NCBI Taxonomy" id="183589"/>
    <lineage>
        <taxon>Eukaryota</taxon>
        <taxon>Sar</taxon>
        <taxon>Stramenopiles</taxon>
        <taxon>Ochrophyta</taxon>
        <taxon>Bacillariophyta</taxon>
        <taxon>Bacillariophyceae</taxon>
        <taxon>Bacillariophycidae</taxon>
        <taxon>Bacillariales</taxon>
        <taxon>Bacillariaceae</taxon>
        <taxon>Pseudo-nitzschia</taxon>
    </lineage>
</organism>